<dbReference type="Gene3D" id="3.10.450.50">
    <property type="match status" value="1"/>
</dbReference>
<dbReference type="Proteomes" id="UP000613266">
    <property type="component" value="Unassembled WGS sequence"/>
</dbReference>
<dbReference type="RefSeq" id="WP_198112983.1">
    <property type="nucleotide sequence ID" value="NZ_JAEDAK010000019.1"/>
</dbReference>
<dbReference type="InterPro" id="IPR032710">
    <property type="entry name" value="NTF2-like_dom_sf"/>
</dbReference>
<organism evidence="3 4">
    <name type="scientific">Inhella proteolytica</name>
    <dbReference type="NCBI Taxonomy" id="2795029"/>
    <lineage>
        <taxon>Bacteria</taxon>
        <taxon>Pseudomonadati</taxon>
        <taxon>Pseudomonadota</taxon>
        <taxon>Betaproteobacteria</taxon>
        <taxon>Burkholderiales</taxon>
        <taxon>Sphaerotilaceae</taxon>
        <taxon>Inhella</taxon>
    </lineage>
</organism>
<dbReference type="InterPro" id="IPR009959">
    <property type="entry name" value="Cyclase_SnoaL-like"/>
</dbReference>
<name>A0A931JA61_9BURK</name>
<gene>
    <name evidence="3" type="ORF">I7X39_20170</name>
</gene>
<evidence type="ECO:0000313" key="4">
    <source>
        <dbReference type="Proteomes" id="UP000613266"/>
    </source>
</evidence>
<evidence type="ECO:0000259" key="2">
    <source>
        <dbReference type="Pfam" id="PF12680"/>
    </source>
</evidence>
<dbReference type="EMBL" id="JAEDAK010000019">
    <property type="protein sequence ID" value="MBH9579217.1"/>
    <property type="molecule type" value="Genomic_DNA"/>
</dbReference>
<feature type="signal peptide" evidence="1">
    <location>
        <begin position="1"/>
        <end position="18"/>
    </location>
</feature>
<reference evidence="3" key="1">
    <citation type="submission" date="2020-12" db="EMBL/GenBank/DDBJ databases">
        <title>The genome sequence of Inhella sp. 1Y17.</title>
        <authorList>
            <person name="Liu Y."/>
        </authorList>
    </citation>
    <scope>NUCLEOTIDE SEQUENCE</scope>
    <source>
        <strain evidence="3">1Y17</strain>
    </source>
</reference>
<evidence type="ECO:0000313" key="3">
    <source>
        <dbReference type="EMBL" id="MBH9579217.1"/>
    </source>
</evidence>
<keyword evidence="4" id="KW-1185">Reference proteome</keyword>
<dbReference type="Pfam" id="PF12680">
    <property type="entry name" value="SnoaL_2"/>
    <property type="match status" value="1"/>
</dbReference>
<dbReference type="SUPFAM" id="SSF54427">
    <property type="entry name" value="NTF2-like"/>
    <property type="match status" value="1"/>
</dbReference>
<dbReference type="GO" id="GO:0030638">
    <property type="term" value="P:polyketide metabolic process"/>
    <property type="evidence" value="ECO:0007669"/>
    <property type="project" value="InterPro"/>
</dbReference>
<keyword evidence="1" id="KW-0732">Signal</keyword>
<protein>
    <submittedName>
        <fullName evidence="3">Nuclear transport factor 2 family protein</fullName>
    </submittedName>
</protein>
<dbReference type="PANTHER" id="PTHR38436">
    <property type="entry name" value="POLYKETIDE CYCLASE SNOAL-LIKE DOMAIN"/>
    <property type="match status" value="1"/>
</dbReference>
<evidence type="ECO:0000256" key="1">
    <source>
        <dbReference type="SAM" id="SignalP"/>
    </source>
</evidence>
<dbReference type="AlphaFoldDB" id="A0A931JA61"/>
<accession>A0A931JA61</accession>
<dbReference type="PANTHER" id="PTHR38436:SF1">
    <property type="entry name" value="ESTER CYCLASE"/>
    <property type="match status" value="1"/>
</dbReference>
<sequence length="155" mass="17320">MRLAALALAALLSTPAWAELPVVANPDHEAMLASADPQLAANKRLVYDFWREVFEARQLERAPQYLHPDYRQHNPMVPTGLAGFQKAFAGATPKPVQTRVQSPLVAVVAEGDLVVLSFVATRQDAEGKPYTTTWFDQFRVRDGKITEHWDPALKR</sequence>
<comment type="caution">
    <text evidence="3">The sequence shown here is derived from an EMBL/GenBank/DDBJ whole genome shotgun (WGS) entry which is preliminary data.</text>
</comment>
<feature type="domain" description="SnoaL-like" evidence="2">
    <location>
        <begin position="50"/>
        <end position="148"/>
    </location>
</feature>
<dbReference type="InterPro" id="IPR037401">
    <property type="entry name" value="SnoaL-like"/>
</dbReference>
<feature type="chain" id="PRO_5037161964" evidence="1">
    <location>
        <begin position="19"/>
        <end position="155"/>
    </location>
</feature>
<proteinExistence type="predicted"/>